<name>A0A918C8L1_9ACTN</name>
<dbReference type="EMBL" id="BMTU01000030">
    <property type="protein sequence ID" value="GGR11054.1"/>
    <property type="molecule type" value="Genomic_DNA"/>
</dbReference>
<protein>
    <recommendedName>
        <fullName evidence="4">Transposase</fullName>
    </recommendedName>
</protein>
<reference evidence="2" key="1">
    <citation type="journal article" date="2014" name="Int. J. Syst. Evol. Microbiol.">
        <title>Complete genome sequence of Corynebacterium casei LMG S-19264T (=DSM 44701T), isolated from a smear-ripened cheese.</title>
        <authorList>
            <consortium name="US DOE Joint Genome Institute (JGI-PGF)"/>
            <person name="Walter F."/>
            <person name="Albersmeier A."/>
            <person name="Kalinowski J."/>
            <person name="Ruckert C."/>
        </authorList>
    </citation>
    <scope>NUCLEOTIDE SEQUENCE</scope>
    <source>
        <strain evidence="2">JCM 4403</strain>
    </source>
</reference>
<gene>
    <name evidence="2" type="ORF">GCM10010280_68180</name>
</gene>
<dbReference type="Proteomes" id="UP000656732">
    <property type="component" value="Unassembled WGS sequence"/>
</dbReference>
<organism evidence="2 3">
    <name type="scientific">Streptomyces pilosus</name>
    <dbReference type="NCBI Taxonomy" id="28893"/>
    <lineage>
        <taxon>Bacteria</taxon>
        <taxon>Bacillati</taxon>
        <taxon>Actinomycetota</taxon>
        <taxon>Actinomycetes</taxon>
        <taxon>Kitasatosporales</taxon>
        <taxon>Streptomycetaceae</taxon>
        <taxon>Streptomyces</taxon>
    </lineage>
</organism>
<evidence type="ECO:0000313" key="3">
    <source>
        <dbReference type="Proteomes" id="UP000656732"/>
    </source>
</evidence>
<evidence type="ECO:0000313" key="2">
    <source>
        <dbReference type="EMBL" id="GGR11054.1"/>
    </source>
</evidence>
<dbReference type="RefSeq" id="WP_189561916.1">
    <property type="nucleotide sequence ID" value="NZ_BMTU01000030.1"/>
</dbReference>
<evidence type="ECO:0000256" key="1">
    <source>
        <dbReference type="SAM" id="MobiDB-lite"/>
    </source>
</evidence>
<keyword evidence="3" id="KW-1185">Reference proteome</keyword>
<reference evidence="2" key="2">
    <citation type="submission" date="2020-09" db="EMBL/GenBank/DDBJ databases">
        <authorList>
            <person name="Sun Q."/>
            <person name="Ohkuma M."/>
        </authorList>
    </citation>
    <scope>NUCLEOTIDE SEQUENCE</scope>
    <source>
        <strain evidence="2">JCM 4403</strain>
    </source>
</reference>
<evidence type="ECO:0008006" key="4">
    <source>
        <dbReference type="Google" id="ProtNLM"/>
    </source>
</evidence>
<proteinExistence type="predicted"/>
<comment type="caution">
    <text evidence="2">The sequence shown here is derived from an EMBL/GenBank/DDBJ whole genome shotgun (WGS) entry which is preliminary data.</text>
</comment>
<feature type="region of interest" description="Disordered" evidence="1">
    <location>
        <begin position="1"/>
        <end position="26"/>
    </location>
</feature>
<sequence length="52" mass="5480">MRAATSVSHATPRHDAVKNATGRGRHLPVDARGLPVMMMVTLAGVHVAHAAR</sequence>
<accession>A0A918C8L1</accession>
<dbReference type="AlphaFoldDB" id="A0A918C8L1"/>